<dbReference type="GO" id="GO:0016705">
    <property type="term" value="F:oxidoreductase activity, acting on paired donors, with incorporation or reduction of molecular oxygen"/>
    <property type="evidence" value="ECO:0007669"/>
    <property type="project" value="InterPro"/>
</dbReference>
<organism evidence="10 11">
    <name type="scientific">Corchorus olitorius</name>
    <dbReference type="NCBI Taxonomy" id="93759"/>
    <lineage>
        <taxon>Eukaryota</taxon>
        <taxon>Viridiplantae</taxon>
        <taxon>Streptophyta</taxon>
        <taxon>Embryophyta</taxon>
        <taxon>Tracheophyta</taxon>
        <taxon>Spermatophyta</taxon>
        <taxon>Magnoliopsida</taxon>
        <taxon>eudicotyledons</taxon>
        <taxon>Gunneridae</taxon>
        <taxon>Pentapetalae</taxon>
        <taxon>rosids</taxon>
        <taxon>malvids</taxon>
        <taxon>Malvales</taxon>
        <taxon>Malvaceae</taxon>
        <taxon>Grewioideae</taxon>
        <taxon>Apeibeae</taxon>
        <taxon>Corchorus</taxon>
    </lineage>
</organism>
<keyword evidence="11" id="KW-1185">Reference proteome</keyword>
<dbReference type="PANTHER" id="PTHR47943">
    <property type="entry name" value="CYTOCHROME P450 93A3-LIKE"/>
    <property type="match status" value="1"/>
</dbReference>
<keyword evidence="8" id="KW-0503">Monooxygenase</keyword>
<comment type="similarity">
    <text evidence="3">Belongs to the cytochrome P450 family.</text>
</comment>
<dbReference type="SUPFAM" id="SSF48264">
    <property type="entry name" value="Cytochrome P450"/>
    <property type="match status" value="1"/>
</dbReference>
<keyword evidence="5" id="KW-0479">Metal-binding</keyword>
<evidence type="ECO:0008006" key="12">
    <source>
        <dbReference type="Google" id="ProtNLM"/>
    </source>
</evidence>
<sequence>MEISLQSYLVQILPKKLSTYGYTRVQHPPIPPGLPIIGHLHHLFLGSTSFPRKLHTLATRYGPLLQLHIGASRFILVSNANVAKEMLKTHELNFVDRPEFGNPDDNMYFGSGLIVAPYGTYWRFCKKLCMAKLLSTSKMNQFVNIREQEIMKLLQYLVNVSSKKEYCNLSSLITTMMNNVICRMAMSTSTSDEAEKIKELVEEMGDLAGKLSAGDILGPLKKLDLFGYGRKLKKALDKYDKLVEEIMKKHEENSVSGRQEGKDLMDDLMETCNDPSAEVKLTKTDIKAFLRVSSFL</sequence>
<name>A0A1R3H7P1_9ROSI</name>
<dbReference type="OrthoDB" id="1103324at2759"/>
<dbReference type="STRING" id="93759.A0A1R3H7P1"/>
<comment type="caution">
    <text evidence="10">The sequence shown here is derived from an EMBL/GenBank/DDBJ whole genome shotgun (WGS) entry which is preliminary data.</text>
</comment>
<dbReference type="GO" id="GO:0016020">
    <property type="term" value="C:membrane"/>
    <property type="evidence" value="ECO:0007669"/>
    <property type="project" value="UniProtKB-SubCell"/>
</dbReference>
<dbReference type="Gene3D" id="1.10.630.10">
    <property type="entry name" value="Cytochrome P450"/>
    <property type="match status" value="1"/>
</dbReference>
<dbReference type="InterPro" id="IPR002401">
    <property type="entry name" value="Cyt_P450_E_grp-I"/>
</dbReference>
<protein>
    <recommendedName>
        <fullName evidence="12">Cytochrome P450</fullName>
    </recommendedName>
</protein>
<proteinExistence type="inferred from homology"/>
<evidence type="ECO:0000313" key="10">
    <source>
        <dbReference type="EMBL" id="OMO66362.1"/>
    </source>
</evidence>
<evidence type="ECO:0000256" key="1">
    <source>
        <dbReference type="ARBA" id="ARBA00001971"/>
    </source>
</evidence>
<comment type="cofactor">
    <cofactor evidence="1">
        <name>heme</name>
        <dbReference type="ChEBI" id="CHEBI:30413"/>
    </cofactor>
</comment>
<dbReference type="EMBL" id="AWUE01020757">
    <property type="protein sequence ID" value="OMO66362.1"/>
    <property type="molecule type" value="Genomic_DNA"/>
</dbReference>
<evidence type="ECO:0000256" key="5">
    <source>
        <dbReference type="ARBA" id="ARBA00022723"/>
    </source>
</evidence>
<keyword evidence="4" id="KW-0349">Heme</keyword>
<comment type="subcellular location">
    <subcellularLocation>
        <location evidence="2">Membrane</location>
    </subcellularLocation>
</comment>
<dbReference type="Pfam" id="PF00067">
    <property type="entry name" value="p450"/>
    <property type="match status" value="1"/>
</dbReference>
<evidence type="ECO:0000313" key="11">
    <source>
        <dbReference type="Proteomes" id="UP000187203"/>
    </source>
</evidence>
<dbReference type="GO" id="GO:0004497">
    <property type="term" value="F:monooxygenase activity"/>
    <property type="evidence" value="ECO:0007669"/>
    <property type="project" value="UniProtKB-KW"/>
</dbReference>
<evidence type="ECO:0000256" key="7">
    <source>
        <dbReference type="ARBA" id="ARBA00023004"/>
    </source>
</evidence>
<keyword evidence="7" id="KW-0408">Iron</keyword>
<evidence type="ECO:0000256" key="9">
    <source>
        <dbReference type="ARBA" id="ARBA00023136"/>
    </source>
</evidence>
<dbReference type="PRINTS" id="PR00463">
    <property type="entry name" value="EP450I"/>
</dbReference>
<keyword evidence="6" id="KW-0560">Oxidoreductase</keyword>
<keyword evidence="9" id="KW-0472">Membrane</keyword>
<evidence type="ECO:0000256" key="2">
    <source>
        <dbReference type="ARBA" id="ARBA00004370"/>
    </source>
</evidence>
<dbReference type="AlphaFoldDB" id="A0A1R3H7P1"/>
<evidence type="ECO:0000256" key="3">
    <source>
        <dbReference type="ARBA" id="ARBA00010617"/>
    </source>
</evidence>
<dbReference type="GO" id="GO:0005506">
    <property type="term" value="F:iron ion binding"/>
    <property type="evidence" value="ECO:0007669"/>
    <property type="project" value="InterPro"/>
</dbReference>
<accession>A0A1R3H7P1</accession>
<dbReference type="Proteomes" id="UP000187203">
    <property type="component" value="Unassembled WGS sequence"/>
</dbReference>
<evidence type="ECO:0000256" key="6">
    <source>
        <dbReference type="ARBA" id="ARBA00023002"/>
    </source>
</evidence>
<dbReference type="InterPro" id="IPR001128">
    <property type="entry name" value="Cyt_P450"/>
</dbReference>
<evidence type="ECO:0000256" key="4">
    <source>
        <dbReference type="ARBA" id="ARBA00022617"/>
    </source>
</evidence>
<gene>
    <name evidence="10" type="ORF">COLO4_30616</name>
</gene>
<dbReference type="PANTHER" id="PTHR47943:SF8">
    <property type="entry name" value="CYTOCHROME P450"/>
    <property type="match status" value="1"/>
</dbReference>
<dbReference type="InterPro" id="IPR036396">
    <property type="entry name" value="Cyt_P450_sf"/>
</dbReference>
<dbReference type="GO" id="GO:0020037">
    <property type="term" value="F:heme binding"/>
    <property type="evidence" value="ECO:0007669"/>
    <property type="project" value="InterPro"/>
</dbReference>
<reference evidence="11" key="1">
    <citation type="submission" date="2013-09" db="EMBL/GenBank/DDBJ databases">
        <title>Corchorus olitorius genome sequencing.</title>
        <authorList>
            <person name="Alam M."/>
            <person name="Haque M.S."/>
            <person name="Islam M.S."/>
            <person name="Emdad E.M."/>
            <person name="Islam M.M."/>
            <person name="Ahmed B."/>
            <person name="Halim A."/>
            <person name="Hossen Q.M.M."/>
            <person name="Hossain M.Z."/>
            <person name="Ahmed R."/>
            <person name="Khan M.M."/>
            <person name="Islam R."/>
            <person name="Rashid M.M."/>
            <person name="Khan S.A."/>
            <person name="Rahman M.S."/>
            <person name="Alam M."/>
            <person name="Yahiya A.S."/>
            <person name="Khan M.S."/>
            <person name="Azam M.S."/>
            <person name="Haque T."/>
            <person name="Lashkar M.Z.H."/>
            <person name="Akhand A.I."/>
            <person name="Morshed G."/>
            <person name="Roy S."/>
            <person name="Uddin K.S."/>
            <person name="Rabeya T."/>
            <person name="Hossain A.S."/>
            <person name="Chowdhury A."/>
            <person name="Snigdha A.R."/>
            <person name="Mortoza M.S."/>
            <person name="Matin S.A."/>
            <person name="Hoque S.M.E."/>
            <person name="Islam M.K."/>
            <person name="Roy D.K."/>
            <person name="Haider R."/>
            <person name="Moosa M.M."/>
            <person name="Elias S.M."/>
            <person name="Hasan A.M."/>
            <person name="Jahan S."/>
            <person name="Shafiuddin M."/>
            <person name="Mahmood N."/>
            <person name="Shommy N.S."/>
        </authorList>
    </citation>
    <scope>NUCLEOTIDE SEQUENCE [LARGE SCALE GENOMIC DNA]</scope>
    <source>
        <strain evidence="11">cv. O-4</strain>
    </source>
</reference>
<evidence type="ECO:0000256" key="8">
    <source>
        <dbReference type="ARBA" id="ARBA00023033"/>
    </source>
</evidence>